<dbReference type="SUPFAM" id="SSF159594">
    <property type="entry name" value="XCC0632-like"/>
    <property type="match status" value="1"/>
</dbReference>
<name>A0A3B0Y458_9ZZZZ</name>
<gene>
    <name evidence="2" type="ORF">MNBD_GAMMA09-1925</name>
</gene>
<evidence type="ECO:0000313" key="2">
    <source>
        <dbReference type="EMBL" id="VAW68949.1"/>
    </source>
</evidence>
<dbReference type="EMBL" id="UOFI01000140">
    <property type="protein sequence ID" value="VAW68949.1"/>
    <property type="molecule type" value="Genomic_DNA"/>
</dbReference>
<evidence type="ECO:0000259" key="1">
    <source>
        <dbReference type="Pfam" id="PF03886"/>
    </source>
</evidence>
<dbReference type="InterPro" id="IPR005586">
    <property type="entry name" value="ABC_trans_aux"/>
</dbReference>
<dbReference type="PROSITE" id="PS51257">
    <property type="entry name" value="PROKAR_LIPOPROTEIN"/>
    <property type="match status" value="1"/>
</dbReference>
<dbReference type="Pfam" id="PF03886">
    <property type="entry name" value="ABC_trans_aux"/>
    <property type="match status" value="1"/>
</dbReference>
<protein>
    <recommendedName>
        <fullName evidence="1">ABC-type transport auxiliary lipoprotein component domain-containing protein</fullName>
    </recommendedName>
</protein>
<dbReference type="AlphaFoldDB" id="A0A3B0Y458"/>
<feature type="domain" description="ABC-type transport auxiliary lipoprotein component" evidence="1">
    <location>
        <begin position="37"/>
        <end position="185"/>
    </location>
</feature>
<organism evidence="2">
    <name type="scientific">hydrothermal vent metagenome</name>
    <dbReference type="NCBI Taxonomy" id="652676"/>
    <lineage>
        <taxon>unclassified sequences</taxon>
        <taxon>metagenomes</taxon>
        <taxon>ecological metagenomes</taxon>
    </lineage>
</organism>
<reference evidence="2" key="1">
    <citation type="submission" date="2018-06" db="EMBL/GenBank/DDBJ databases">
        <authorList>
            <person name="Zhirakovskaya E."/>
        </authorList>
    </citation>
    <scope>NUCLEOTIDE SEQUENCE</scope>
</reference>
<dbReference type="Gene3D" id="3.40.50.10610">
    <property type="entry name" value="ABC-type transport auxiliary lipoprotein component"/>
    <property type="match status" value="1"/>
</dbReference>
<proteinExistence type="predicted"/>
<sequence length="197" mass="22178">MYRVLIIVGLISILVACGSSPKTHFYILNGEAGYDFSDRSDKNVRIGIWKVKLPELVDRAEIVTRIDQNNIELADFHQWAGGLSNNITQLLANELSRQLKTERVVISPWSSYRKNDFQVKIHISRFDGKLAGESVLSGAWSLLNAEGSKEVIREAFNYKLMAESDSYSEMVKTQSKLVVQLAEQISEVILAQKNSSK</sequence>
<accession>A0A3B0Y458</accession>